<organism evidence="1">
    <name type="scientific">viral metagenome</name>
    <dbReference type="NCBI Taxonomy" id="1070528"/>
    <lineage>
        <taxon>unclassified sequences</taxon>
        <taxon>metagenomes</taxon>
        <taxon>organismal metagenomes</taxon>
    </lineage>
</organism>
<accession>A0A6M3K3H6</accession>
<reference evidence="1" key="1">
    <citation type="submission" date="2020-03" db="EMBL/GenBank/DDBJ databases">
        <title>The deep terrestrial virosphere.</title>
        <authorList>
            <person name="Holmfeldt K."/>
            <person name="Nilsson E."/>
            <person name="Simone D."/>
            <person name="Lopez-Fernandez M."/>
            <person name="Wu X."/>
            <person name="de Brujin I."/>
            <person name="Lundin D."/>
            <person name="Andersson A."/>
            <person name="Bertilsson S."/>
            <person name="Dopson M."/>
        </authorList>
    </citation>
    <scope>NUCLEOTIDE SEQUENCE</scope>
    <source>
        <strain evidence="1">MM415A01388</strain>
    </source>
</reference>
<protein>
    <submittedName>
        <fullName evidence="1">Uncharacterized protein</fullName>
    </submittedName>
</protein>
<proteinExistence type="predicted"/>
<dbReference type="EMBL" id="MT142255">
    <property type="protein sequence ID" value="QJA76970.1"/>
    <property type="molecule type" value="Genomic_DNA"/>
</dbReference>
<evidence type="ECO:0000313" key="1">
    <source>
        <dbReference type="EMBL" id="QJA76970.1"/>
    </source>
</evidence>
<name>A0A6M3K3H6_9ZZZZ</name>
<dbReference type="AlphaFoldDB" id="A0A6M3K3H6"/>
<sequence length="115" mass="13608">MNDYDKLFSEKREAIEEILQNRVKDFMEKLSILAKGLLGEIEADYLPYLPDDLFLNLRNRVKESIKYGNVACKEIRDKIFQEHREEIIKDLNQDLIKRIEELDYQLARANGGDCK</sequence>
<gene>
    <name evidence="1" type="ORF">MM415A01388_0014</name>
</gene>